<dbReference type="SUPFAM" id="SSF56349">
    <property type="entry name" value="DNA breaking-rejoining enzymes"/>
    <property type="match status" value="1"/>
</dbReference>
<gene>
    <name evidence="4" type="primary">xerC</name>
    <name evidence="4" type="ORF">GCM10017667_67990</name>
</gene>
<feature type="domain" description="Tyr recombinase" evidence="3">
    <location>
        <begin position="175"/>
        <end position="381"/>
    </location>
</feature>
<dbReference type="Proteomes" id="UP000632849">
    <property type="component" value="Unassembled WGS sequence"/>
</dbReference>
<dbReference type="SUPFAM" id="SSF47823">
    <property type="entry name" value="lambda integrase-like, N-terminal domain"/>
    <property type="match status" value="1"/>
</dbReference>
<dbReference type="InterPro" id="IPR013762">
    <property type="entry name" value="Integrase-like_cat_sf"/>
</dbReference>
<dbReference type="PANTHER" id="PTHR30349">
    <property type="entry name" value="PHAGE INTEGRASE-RELATED"/>
    <property type="match status" value="1"/>
</dbReference>
<protein>
    <submittedName>
        <fullName evidence="4">Tyrosine recombinase XerC</fullName>
    </submittedName>
</protein>
<dbReference type="GO" id="GO:0006310">
    <property type="term" value="P:DNA recombination"/>
    <property type="evidence" value="ECO:0007669"/>
    <property type="project" value="UniProtKB-KW"/>
</dbReference>
<keyword evidence="2" id="KW-0233">DNA recombination</keyword>
<keyword evidence="5" id="KW-1185">Reference proteome</keyword>
<organism evidence="4 5">
    <name type="scientific">Streptomyces filamentosus</name>
    <name type="common">Streptomyces roseosporus</name>
    <dbReference type="NCBI Taxonomy" id="67294"/>
    <lineage>
        <taxon>Bacteria</taxon>
        <taxon>Bacillati</taxon>
        <taxon>Actinomycetota</taxon>
        <taxon>Actinomycetes</taxon>
        <taxon>Kitasatosporales</taxon>
        <taxon>Streptomycetaceae</taxon>
        <taxon>Streptomyces</taxon>
    </lineage>
</organism>
<reference evidence="4" key="2">
    <citation type="submission" date="2020-09" db="EMBL/GenBank/DDBJ databases">
        <authorList>
            <person name="Sun Q."/>
            <person name="Ohkuma M."/>
        </authorList>
    </citation>
    <scope>NUCLEOTIDE SEQUENCE</scope>
    <source>
        <strain evidence="4">JCM 4122</strain>
    </source>
</reference>
<dbReference type="PROSITE" id="PS51898">
    <property type="entry name" value="TYR_RECOMBINASE"/>
    <property type="match status" value="1"/>
</dbReference>
<evidence type="ECO:0000313" key="4">
    <source>
        <dbReference type="EMBL" id="GHG22494.1"/>
    </source>
</evidence>
<dbReference type="InterPro" id="IPR002104">
    <property type="entry name" value="Integrase_catalytic"/>
</dbReference>
<dbReference type="AlphaFoldDB" id="A0A919BWG7"/>
<evidence type="ECO:0000259" key="3">
    <source>
        <dbReference type="PROSITE" id="PS51898"/>
    </source>
</evidence>
<sequence>MSCYIPLVFVVDRPTAEILRVEVTDTLAYWTVLAGPTLTVVEDVDGFLCHLRFGRARAESTTKTYAGHLKRFHAWCDEHDLSREHAAAELSHYLMKLRTTPRLTSGRGQGQLPQDSTLAPALAAIHGFYLHLADLRRISAKAVDALFVTAPHPATGKLVLEPRIRVDARPSHASGRAPAASHEEFAALLRATRTARDRCMVALLGACALRVGQVVGLFREDIHLVPAGSTVPGCPYSLGPHLHLEKRDGHPRGAANKNRGTVVVPVPGPVVMLYADWMRERLAIPGAGNAVWAFVSFPGPTGEPGGQVLGTRRVQDLVSDLAQDAGIRHIHPHMLRHTFGETAADLDVACDVLQRLLGHRDVASQNVYRNPSDARVAHAAQAVNDKIFGPA</sequence>
<dbReference type="PANTHER" id="PTHR30349:SF81">
    <property type="entry name" value="TYROSINE RECOMBINASE XERC"/>
    <property type="match status" value="1"/>
</dbReference>
<name>A0A919BWG7_STRFL</name>
<dbReference type="GO" id="GO:0015074">
    <property type="term" value="P:DNA integration"/>
    <property type="evidence" value="ECO:0007669"/>
    <property type="project" value="InterPro"/>
</dbReference>
<evidence type="ECO:0000256" key="1">
    <source>
        <dbReference type="ARBA" id="ARBA00023125"/>
    </source>
</evidence>
<reference evidence="4" key="1">
    <citation type="journal article" date="2014" name="Int. J. Syst. Evol. Microbiol.">
        <title>Complete genome sequence of Corynebacterium casei LMG S-19264T (=DSM 44701T), isolated from a smear-ripened cheese.</title>
        <authorList>
            <consortium name="US DOE Joint Genome Institute (JGI-PGF)"/>
            <person name="Walter F."/>
            <person name="Albersmeier A."/>
            <person name="Kalinowski J."/>
            <person name="Ruckert C."/>
        </authorList>
    </citation>
    <scope>NUCLEOTIDE SEQUENCE</scope>
    <source>
        <strain evidence="4">JCM 4122</strain>
    </source>
</reference>
<comment type="caution">
    <text evidence="4">The sequence shown here is derived from an EMBL/GenBank/DDBJ whole genome shotgun (WGS) entry which is preliminary data.</text>
</comment>
<dbReference type="EMBL" id="BNBE01000003">
    <property type="protein sequence ID" value="GHG22494.1"/>
    <property type="molecule type" value="Genomic_DNA"/>
</dbReference>
<accession>A0A919BWG7</accession>
<evidence type="ECO:0000313" key="5">
    <source>
        <dbReference type="Proteomes" id="UP000632849"/>
    </source>
</evidence>
<dbReference type="Gene3D" id="1.10.150.130">
    <property type="match status" value="1"/>
</dbReference>
<dbReference type="InterPro" id="IPR011010">
    <property type="entry name" value="DNA_brk_join_enz"/>
</dbReference>
<dbReference type="Gene3D" id="1.10.443.10">
    <property type="entry name" value="Intergrase catalytic core"/>
    <property type="match status" value="1"/>
</dbReference>
<dbReference type="GO" id="GO:0003677">
    <property type="term" value="F:DNA binding"/>
    <property type="evidence" value="ECO:0007669"/>
    <property type="project" value="UniProtKB-KW"/>
</dbReference>
<proteinExistence type="predicted"/>
<dbReference type="Pfam" id="PF00589">
    <property type="entry name" value="Phage_integrase"/>
    <property type="match status" value="1"/>
</dbReference>
<evidence type="ECO:0000256" key="2">
    <source>
        <dbReference type="ARBA" id="ARBA00023172"/>
    </source>
</evidence>
<dbReference type="InterPro" id="IPR010998">
    <property type="entry name" value="Integrase_recombinase_N"/>
</dbReference>
<keyword evidence="1" id="KW-0238">DNA-binding</keyword>
<dbReference type="InterPro" id="IPR050090">
    <property type="entry name" value="Tyrosine_recombinase_XerCD"/>
</dbReference>